<dbReference type="InterPro" id="IPR011004">
    <property type="entry name" value="Trimer_LpxA-like_sf"/>
</dbReference>
<evidence type="ECO:0000256" key="3">
    <source>
        <dbReference type="ARBA" id="ARBA00022679"/>
    </source>
</evidence>
<keyword evidence="7" id="KW-1185">Reference proteome</keyword>
<dbReference type="GO" id="GO:0016410">
    <property type="term" value="F:N-acyltransferase activity"/>
    <property type="evidence" value="ECO:0007669"/>
    <property type="project" value="InterPro"/>
</dbReference>
<gene>
    <name evidence="6" type="primary">lpxD</name>
    <name evidence="6" type="ORF">CLORY_36500</name>
</gene>
<dbReference type="GO" id="GO:0016020">
    <property type="term" value="C:membrane"/>
    <property type="evidence" value="ECO:0007669"/>
    <property type="project" value="GOC"/>
</dbReference>
<protein>
    <submittedName>
        <fullName evidence="6">UDP-3-O-(3-hydroxymyristoyl)glucosamine N-acyltransferase</fullName>
        <ecNumber evidence="6">2.3.1.191</ecNumber>
    </submittedName>
</protein>
<keyword evidence="2" id="KW-0441">Lipid A biosynthesis</keyword>
<accession>A0A1V4IEJ4</accession>
<dbReference type="EMBL" id="MZGV01000058">
    <property type="protein sequence ID" value="OPJ58356.1"/>
    <property type="molecule type" value="Genomic_DNA"/>
</dbReference>
<evidence type="ECO:0000256" key="5">
    <source>
        <dbReference type="ARBA" id="ARBA00023315"/>
    </source>
</evidence>
<dbReference type="InterPro" id="IPR007691">
    <property type="entry name" value="LpxD"/>
</dbReference>
<keyword evidence="4" id="KW-0443">Lipid metabolism</keyword>
<dbReference type="AlphaFoldDB" id="A0A1V4IEJ4"/>
<keyword evidence="3 6" id="KW-0808">Transferase</keyword>
<proteinExistence type="predicted"/>
<evidence type="ECO:0000256" key="4">
    <source>
        <dbReference type="ARBA" id="ARBA00023098"/>
    </source>
</evidence>
<dbReference type="GO" id="GO:0103118">
    <property type="term" value="F:UDP-3-O-[(3R)-3-hydroxyacyl]-glucosamine N-acyltransferase activity"/>
    <property type="evidence" value="ECO:0007669"/>
    <property type="project" value="UniProtKB-EC"/>
</dbReference>
<dbReference type="RefSeq" id="WP_079427143.1">
    <property type="nucleotide sequence ID" value="NZ_MZGV01000058.1"/>
</dbReference>
<dbReference type="Proteomes" id="UP000190080">
    <property type="component" value="Unassembled WGS sequence"/>
</dbReference>
<dbReference type="InterPro" id="IPR001451">
    <property type="entry name" value="Hexapep"/>
</dbReference>
<organism evidence="6 7">
    <name type="scientific">Clostridium oryzae</name>
    <dbReference type="NCBI Taxonomy" id="1450648"/>
    <lineage>
        <taxon>Bacteria</taxon>
        <taxon>Bacillati</taxon>
        <taxon>Bacillota</taxon>
        <taxon>Clostridia</taxon>
        <taxon>Eubacteriales</taxon>
        <taxon>Clostridiaceae</taxon>
        <taxon>Clostridium</taxon>
    </lineage>
</organism>
<reference evidence="6 7" key="1">
    <citation type="submission" date="2017-03" db="EMBL/GenBank/DDBJ databases">
        <title>Genome sequence of Clostridium oryzae DSM 28571.</title>
        <authorList>
            <person name="Poehlein A."/>
            <person name="Daniel R."/>
        </authorList>
    </citation>
    <scope>NUCLEOTIDE SEQUENCE [LARGE SCALE GENOMIC DNA]</scope>
    <source>
        <strain evidence="6 7">DSM 28571</strain>
    </source>
</reference>
<dbReference type="Pfam" id="PF00132">
    <property type="entry name" value="Hexapep"/>
    <property type="match status" value="2"/>
</dbReference>
<dbReference type="OrthoDB" id="9784739at2"/>
<evidence type="ECO:0000256" key="2">
    <source>
        <dbReference type="ARBA" id="ARBA00022556"/>
    </source>
</evidence>
<dbReference type="STRING" id="1450648.CLORY_36500"/>
<evidence type="ECO:0000313" key="6">
    <source>
        <dbReference type="EMBL" id="OPJ58356.1"/>
    </source>
</evidence>
<comment type="caution">
    <text evidence="6">The sequence shown here is derived from an EMBL/GenBank/DDBJ whole genome shotgun (WGS) entry which is preliminary data.</text>
</comment>
<dbReference type="PANTHER" id="PTHR43378:SF2">
    <property type="entry name" value="UDP-3-O-ACYLGLUCOSAMINE N-ACYLTRANSFERASE 1, MITOCHONDRIAL-RELATED"/>
    <property type="match status" value="1"/>
</dbReference>
<dbReference type="Gene3D" id="2.160.10.10">
    <property type="entry name" value="Hexapeptide repeat proteins"/>
    <property type="match status" value="1"/>
</dbReference>
<dbReference type="SUPFAM" id="SSF51161">
    <property type="entry name" value="Trimeric LpxA-like enzymes"/>
    <property type="match status" value="1"/>
</dbReference>
<name>A0A1V4IEJ4_9CLOT</name>
<sequence length="302" mass="33016">MKKKFEFNCSSLKSIVEYKNQNIKDTVIYSVSSINNPEDNTLIFANVLEQESIDKLKQVSNCLILLNSSKLQFFSESNCVLYVNRPRREYAKILDFILKSQLEDGEKFILKDGYYKSEGAVIGKNTTIEPFSFIDKDVIIGNNCIIKAGAKIRKNVIIGDNCIVKENAVIGDDGFGVERDEDGTTYKIPHLGGVRIGSNVEIGALTCICQGTIDPTVIEEYVKLDDCVFVAHNCFIGKGTVVIANAEISGSVKIGSNCWIAPNSCIRDGTTVGNNTMVGMGAVVVKNISSNSIVAGNPARKF</sequence>
<dbReference type="CDD" id="cd03352">
    <property type="entry name" value="LbH_LpxD"/>
    <property type="match status" value="1"/>
</dbReference>
<evidence type="ECO:0000256" key="1">
    <source>
        <dbReference type="ARBA" id="ARBA00022516"/>
    </source>
</evidence>
<evidence type="ECO:0000313" key="7">
    <source>
        <dbReference type="Proteomes" id="UP000190080"/>
    </source>
</evidence>
<dbReference type="PANTHER" id="PTHR43378">
    <property type="entry name" value="UDP-3-O-ACYLGLUCOSAMINE N-ACYLTRANSFERASE"/>
    <property type="match status" value="1"/>
</dbReference>
<keyword evidence="5 6" id="KW-0012">Acyltransferase</keyword>
<dbReference type="GO" id="GO:0009245">
    <property type="term" value="P:lipid A biosynthetic process"/>
    <property type="evidence" value="ECO:0007669"/>
    <property type="project" value="UniProtKB-KW"/>
</dbReference>
<keyword evidence="1" id="KW-0444">Lipid biosynthesis</keyword>
<dbReference type="EC" id="2.3.1.191" evidence="6"/>